<dbReference type="InterPro" id="IPR017907">
    <property type="entry name" value="Znf_RING_CS"/>
</dbReference>
<dbReference type="AlphaFoldDB" id="A0A3N4M3S8"/>
<evidence type="ECO:0000256" key="5">
    <source>
        <dbReference type="SAM" id="MobiDB-lite"/>
    </source>
</evidence>
<keyword evidence="3" id="KW-0862">Zinc</keyword>
<dbReference type="InterPro" id="IPR013083">
    <property type="entry name" value="Znf_RING/FYVE/PHD"/>
</dbReference>
<evidence type="ECO:0000259" key="6">
    <source>
        <dbReference type="PROSITE" id="PS50089"/>
    </source>
</evidence>
<feature type="compositionally biased region" description="Polar residues" evidence="5">
    <location>
        <begin position="48"/>
        <end position="60"/>
    </location>
</feature>
<dbReference type="Proteomes" id="UP000267821">
    <property type="component" value="Unassembled WGS sequence"/>
</dbReference>
<dbReference type="GO" id="GO:0008270">
    <property type="term" value="F:zinc ion binding"/>
    <property type="evidence" value="ECO:0007669"/>
    <property type="project" value="UniProtKB-KW"/>
</dbReference>
<organism evidence="7 8">
    <name type="scientific">Terfezia boudieri ATCC MYA-4762</name>
    <dbReference type="NCBI Taxonomy" id="1051890"/>
    <lineage>
        <taxon>Eukaryota</taxon>
        <taxon>Fungi</taxon>
        <taxon>Dikarya</taxon>
        <taxon>Ascomycota</taxon>
        <taxon>Pezizomycotina</taxon>
        <taxon>Pezizomycetes</taxon>
        <taxon>Pezizales</taxon>
        <taxon>Pezizaceae</taxon>
        <taxon>Terfezia</taxon>
    </lineage>
</organism>
<dbReference type="GO" id="GO:0033768">
    <property type="term" value="C:SUMO-targeted ubiquitin ligase complex"/>
    <property type="evidence" value="ECO:0007669"/>
    <property type="project" value="TreeGrafter"/>
</dbReference>
<dbReference type="Pfam" id="PF13920">
    <property type="entry name" value="zf-C3HC4_3"/>
    <property type="match status" value="1"/>
</dbReference>
<dbReference type="InParanoid" id="A0A3N4M3S8"/>
<dbReference type="InterPro" id="IPR049627">
    <property type="entry name" value="SLX8"/>
</dbReference>
<dbReference type="PROSITE" id="PS50089">
    <property type="entry name" value="ZF_RING_2"/>
    <property type="match status" value="1"/>
</dbReference>
<dbReference type="GO" id="GO:0061630">
    <property type="term" value="F:ubiquitin protein ligase activity"/>
    <property type="evidence" value="ECO:0007669"/>
    <property type="project" value="InterPro"/>
</dbReference>
<protein>
    <recommendedName>
        <fullName evidence="6">RING-type domain-containing protein</fullName>
    </recommendedName>
</protein>
<evidence type="ECO:0000313" key="8">
    <source>
        <dbReference type="Proteomes" id="UP000267821"/>
    </source>
</evidence>
<name>A0A3N4M3S8_9PEZI</name>
<reference evidence="7 8" key="1">
    <citation type="journal article" date="2018" name="Nat. Ecol. Evol.">
        <title>Pezizomycetes genomes reveal the molecular basis of ectomycorrhizal truffle lifestyle.</title>
        <authorList>
            <person name="Murat C."/>
            <person name="Payen T."/>
            <person name="Noel B."/>
            <person name="Kuo A."/>
            <person name="Morin E."/>
            <person name="Chen J."/>
            <person name="Kohler A."/>
            <person name="Krizsan K."/>
            <person name="Balestrini R."/>
            <person name="Da Silva C."/>
            <person name="Montanini B."/>
            <person name="Hainaut M."/>
            <person name="Levati E."/>
            <person name="Barry K.W."/>
            <person name="Belfiori B."/>
            <person name="Cichocki N."/>
            <person name="Clum A."/>
            <person name="Dockter R.B."/>
            <person name="Fauchery L."/>
            <person name="Guy J."/>
            <person name="Iotti M."/>
            <person name="Le Tacon F."/>
            <person name="Lindquist E.A."/>
            <person name="Lipzen A."/>
            <person name="Malagnac F."/>
            <person name="Mello A."/>
            <person name="Molinier V."/>
            <person name="Miyauchi S."/>
            <person name="Poulain J."/>
            <person name="Riccioni C."/>
            <person name="Rubini A."/>
            <person name="Sitrit Y."/>
            <person name="Splivallo R."/>
            <person name="Traeger S."/>
            <person name="Wang M."/>
            <person name="Zifcakova L."/>
            <person name="Wipf D."/>
            <person name="Zambonelli A."/>
            <person name="Paolocci F."/>
            <person name="Nowrousian M."/>
            <person name="Ottonello S."/>
            <person name="Baldrian P."/>
            <person name="Spatafora J.W."/>
            <person name="Henrissat B."/>
            <person name="Nagy L.G."/>
            <person name="Aury J.M."/>
            <person name="Wincker P."/>
            <person name="Grigoriev I.V."/>
            <person name="Bonfante P."/>
            <person name="Martin F.M."/>
        </authorList>
    </citation>
    <scope>NUCLEOTIDE SEQUENCE [LARGE SCALE GENOMIC DNA]</scope>
    <source>
        <strain evidence="7 8">ATCC MYA-4762</strain>
    </source>
</reference>
<feature type="domain" description="RING-type" evidence="6">
    <location>
        <begin position="146"/>
        <end position="191"/>
    </location>
</feature>
<evidence type="ECO:0000256" key="2">
    <source>
        <dbReference type="ARBA" id="ARBA00022771"/>
    </source>
</evidence>
<evidence type="ECO:0000256" key="3">
    <source>
        <dbReference type="ARBA" id="ARBA00022833"/>
    </source>
</evidence>
<keyword evidence="8" id="KW-1185">Reference proteome</keyword>
<dbReference type="GO" id="GO:0032183">
    <property type="term" value="F:SUMO binding"/>
    <property type="evidence" value="ECO:0007669"/>
    <property type="project" value="TreeGrafter"/>
</dbReference>
<evidence type="ECO:0000256" key="1">
    <source>
        <dbReference type="ARBA" id="ARBA00022723"/>
    </source>
</evidence>
<dbReference type="STRING" id="1051890.A0A3N4M3S8"/>
<dbReference type="GO" id="GO:0006511">
    <property type="term" value="P:ubiquitin-dependent protein catabolic process"/>
    <property type="evidence" value="ECO:0007669"/>
    <property type="project" value="TreeGrafter"/>
</dbReference>
<evidence type="ECO:0000313" key="7">
    <source>
        <dbReference type="EMBL" id="RPB29804.1"/>
    </source>
</evidence>
<feature type="region of interest" description="Disordered" evidence="5">
    <location>
        <begin position="1"/>
        <end position="98"/>
    </location>
</feature>
<accession>A0A3N4M3S8</accession>
<keyword evidence="2 4" id="KW-0863">Zinc-finger</keyword>
<sequence length="221" mass="23528">MNGHPLEAHRPLRASTASTVAGGRTASPESYTRRSTRRRRGPAPSATIDLTSTQASQNPTGLPVAKRARTNASQTSQQSSSATPLAPTATSDQKPTPWLLEGGIEEIDLTEADSDDKLLLAKAQEDLLKMQKADGPEKPKLADFKCVICLDDPTNLAATPCGHMFCDFCLQGALRAGQPPGAKHGRCPVCRRKVNIKDVVPLEIKVLSKLRGKGKGKGRAG</sequence>
<proteinExistence type="predicted"/>
<dbReference type="SUPFAM" id="SSF57850">
    <property type="entry name" value="RING/U-box"/>
    <property type="match status" value="1"/>
</dbReference>
<gene>
    <name evidence="7" type="ORF">L211DRAFT_864363</name>
</gene>
<dbReference type="OrthoDB" id="6270329at2759"/>
<dbReference type="SMART" id="SM00184">
    <property type="entry name" value="RING"/>
    <property type="match status" value="1"/>
</dbReference>
<dbReference type="PROSITE" id="PS00518">
    <property type="entry name" value="ZF_RING_1"/>
    <property type="match status" value="1"/>
</dbReference>
<dbReference type="EMBL" id="ML121527">
    <property type="protein sequence ID" value="RPB29804.1"/>
    <property type="molecule type" value="Genomic_DNA"/>
</dbReference>
<dbReference type="PANTHER" id="PTHR47094:SF1">
    <property type="entry name" value="RING-TYPE E3 UBIQUITIN TRANSFERASE"/>
    <property type="match status" value="1"/>
</dbReference>
<feature type="compositionally biased region" description="Basic and acidic residues" evidence="5">
    <location>
        <begin position="1"/>
        <end position="10"/>
    </location>
</feature>
<dbReference type="Gene3D" id="3.30.40.10">
    <property type="entry name" value="Zinc/RING finger domain, C3HC4 (zinc finger)"/>
    <property type="match status" value="1"/>
</dbReference>
<dbReference type="GO" id="GO:0140082">
    <property type="term" value="F:SUMO-ubiquitin ligase activity"/>
    <property type="evidence" value="ECO:0007669"/>
    <property type="project" value="TreeGrafter"/>
</dbReference>
<keyword evidence="1" id="KW-0479">Metal-binding</keyword>
<dbReference type="InterPro" id="IPR001841">
    <property type="entry name" value="Znf_RING"/>
</dbReference>
<dbReference type="FunCoup" id="A0A3N4M3S8">
    <property type="interactions" value="126"/>
</dbReference>
<feature type="compositionally biased region" description="Low complexity" evidence="5">
    <location>
        <begin position="72"/>
        <end position="83"/>
    </location>
</feature>
<evidence type="ECO:0000256" key="4">
    <source>
        <dbReference type="PROSITE-ProRule" id="PRU00175"/>
    </source>
</evidence>
<dbReference type="PANTHER" id="PTHR47094">
    <property type="entry name" value="ELFLESS, ISOFORM B"/>
    <property type="match status" value="1"/>
</dbReference>